<evidence type="ECO:0000313" key="2">
    <source>
        <dbReference type="Proteomes" id="UP000006977"/>
    </source>
</evidence>
<organism evidence="1 2">
    <name type="scientific">Bacillus cereus HuA4-10</name>
    <dbReference type="NCBI Taxonomy" id="1053206"/>
    <lineage>
        <taxon>Bacteria</taxon>
        <taxon>Bacillati</taxon>
        <taxon>Bacillota</taxon>
        <taxon>Bacilli</taxon>
        <taxon>Bacillales</taxon>
        <taxon>Bacillaceae</taxon>
        <taxon>Bacillus</taxon>
        <taxon>Bacillus cereus group</taxon>
    </lineage>
</organism>
<dbReference type="PATRIC" id="fig|1053206.3.peg.1059"/>
<dbReference type="RefSeq" id="WP_002145553.1">
    <property type="nucleotide sequence ID" value="NZ_JH792148.1"/>
</dbReference>
<sequence length="108" mass="12596">MKSPDHIIPEFQNCAINFEELEHKTPYTLIFLGTTSHSGGHYNFEIEYTGIELNMKKGYIPENVLSAFKDDLNAIFDYGPFNKSEVNSEFKKLTRWMYSYRGDSVTRK</sequence>
<comment type="caution">
    <text evidence="1">The sequence shown here is derived from an EMBL/GenBank/DDBJ whole genome shotgun (WGS) entry which is preliminary data.</text>
</comment>
<dbReference type="EMBL" id="AHEA01000014">
    <property type="protein sequence ID" value="EJQ84103.1"/>
    <property type="molecule type" value="Genomic_DNA"/>
</dbReference>
<dbReference type="HOGENOM" id="CLU_2191651_0_0_9"/>
<dbReference type="Proteomes" id="UP000006977">
    <property type="component" value="Unassembled WGS sequence"/>
</dbReference>
<gene>
    <name evidence="1" type="ORF">IGC_01045</name>
</gene>
<name>J8AQW9_BACCE</name>
<evidence type="ECO:0000313" key="1">
    <source>
        <dbReference type="EMBL" id="EJQ84103.1"/>
    </source>
</evidence>
<proteinExistence type="predicted"/>
<accession>J8AQW9</accession>
<dbReference type="AlphaFoldDB" id="J8AQW9"/>
<reference evidence="1 2" key="1">
    <citation type="submission" date="2012-04" db="EMBL/GenBank/DDBJ databases">
        <title>The Genome Sequence of Bacillus cereus HuA4-10.</title>
        <authorList>
            <consortium name="The Broad Institute Genome Sequencing Platform"/>
            <consortium name="The Broad Institute Genome Sequencing Center for Infectious Disease"/>
            <person name="Feldgarden M."/>
            <person name="Van der Auwera G.A."/>
            <person name="Mahillon J."/>
            <person name="Duprez V."/>
            <person name="Timmery S."/>
            <person name="Mattelet C."/>
            <person name="Dierick K."/>
            <person name="Sun M."/>
            <person name="Yu Z."/>
            <person name="Zhu L."/>
            <person name="Hu X."/>
            <person name="Shank E.B."/>
            <person name="Swiecicka I."/>
            <person name="Hansen B.M."/>
            <person name="Andrup L."/>
            <person name="Young S.K."/>
            <person name="Zeng Q."/>
            <person name="Gargeya S."/>
            <person name="Fitzgerald M."/>
            <person name="Haas B."/>
            <person name="Abouelleil A."/>
            <person name="Alvarado L."/>
            <person name="Arachchi H.M."/>
            <person name="Berlin A."/>
            <person name="Chapman S.B."/>
            <person name="Goldberg J."/>
            <person name="Griggs A."/>
            <person name="Gujja S."/>
            <person name="Hansen M."/>
            <person name="Howarth C."/>
            <person name="Imamovic A."/>
            <person name="Larimer J."/>
            <person name="McCowen C."/>
            <person name="Montmayeur A."/>
            <person name="Murphy C."/>
            <person name="Neiman D."/>
            <person name="Pearson M."/>
            <person name="Priest M."/>
            <person name="Roberts A."/>
            <person name="Saif S."/>
            <person name="Shea T."/>
            <person name="Sisk P."/>
            <person name="Sykes S."/>
            <person name="Wortman J."/>
            <person name="Nusbaum C."/>
            <person name="Birren B."/>
        </authorList>
    </citation>
    <scope>NUCLEOTIDE SEQUENCE [LARGE SCALE GENOMIC DNA]</scope>
    <source>
        <strain evidence="1 2">HuA4-10</strain>
    </source>
</reference>
<protein>
    <submittedName>
        <fullName evidence="1">Uncharacterized protein</fullName>
    </submittedName>
</protein>